<organism evidence="3 4">
    <name type="scientific">candidate division WOR-3 bacterium JGI_Cruoil_03_44_89</name>
    <dbReference type="NCBI Taxonomy" id="1973748"/>
    <lineage>
        <taxon>Bacteria</taxon>
        <taxon>Bacteria division WOR-3</taxon>
    </lineage>
</organism>
<comment type="caution">
    <text evidence="3">The sequence shown here is derived from an EMBL/GenBank/DDBJ whole genome shotgun (WGS) entry which is preliminary data.</text>
</comment>
<dbReference type="Proteomes" id="UP000215215">
    <property type="component" value="Unassembled WGS sequence"/>
</dbReference>
<dbReference type="PANTHER" id="PTHR13939">
    <property type="entry name" value="NICOTINAMIDE-NUCLEOTIDE AMIDOHYDROLASE PNCC"/>
    <property type="match status" value="1"/>
</dbReference>
<dbReference type="NCBIfam" id="TIGR00199">
    <property type="entry name" value="PncC_domain"/>
    <property type="match status" value="1"/>
</dbReference>
<dbReference type="Gene3D" id="3.40.980.10">
    <property type="entry name" value="MoaB/Mog-like domain"/>
    <property type="match status" value="2"/>
</dbReference>
<evidence type="ECO:0000256" key="1">
    <source>
        <dbReference type="HAMAP-Rule" id="MF_00226"/>
    </source>
</evidence>
<dbReference type="PANTHER" id="PTHR13939:SF0">
    <property type="entry name" value="NMN AMIDOHYDROLASE-LIKE PROTEIN YFAY"/>
    <property type="match status" value="1"/>
</dbReference>
<dbReference type="InterPro" id="IPR008135">
    <property type="entry name" value="Competence-induced_CinA"/>
</dbReference>
<comment type="similarity">
    <text evidence="1">Belongs to the CinA family.</text>
</comment>
<dbReference type="NCBIfam" id="TIGR00177">
    <property type="entry name" value="molyb_syn"/>
    <property type="match status" value="1"/>
</dbReference>
<dbReference type="PIRSF" id="PIRSF006728">
    <property type="entry name" value="CinA"/>
    <property type="match status" value="1"/>
</dbReference>
<sequence>MGEVSIITIGDELLSGHTVDTNAVYIGRRLADMGHSVRSMFTVGDSARDIAAVLKRALKSDVIITTGGLGPTKDDITKQTVTDALGTKLVRGATPLANPVGIAPGIFIEEGKTLIFLLPGVPREMKSIFENQVVPLLRQRLASHSLITVTFHTTDISESRIQELIGEIGDTGFLPHHTGVDLRISRKTKGEMEELRKFLKCRLGEALYGEDGDTLEVVVGKLLKSGHLTIGVAESLTGGLVMHRITNVSGSSDYFIGGVVAYSNELKSAILGVKGETLKRYGAVSRQTALEMADGIRKVTGADIGTSTTGIAGPTGGTKKKPIGLVYTAVCGRGRAKCKRNLFKGDRLMIKEMSAQKVLDMVRLYVRAIHTP</sequence>
<dbReference type="InterPro" id="IPR001453">
    <property type="entry name" value="MoaB/Mog_dom"/>
</dbReference>
<feature type="domain" description="MoaB/Mog" evidence="2">
    <location>
        <begin position="5"/>
        <end position="140"/>
    </location>
</feature>
<dbReference type="Gene3D" id="3.90.950.20">
    <property type="entry name" value="CinA-like"/>
    <property type="match status" value="1"/>
</dbReference>
<dbReference type="Pfam" id="PF00994">
    <property type="entry name" value="MoCF_biosynth"/>
    <property type="match status" value="1"/>
</dbReference>
<dbReference type="HAMAP" id="MF_00226_B">
    <property type="entry name" value="CinA_B"/>
    <property type="match status" value="1"/>
</dbReference>
<protein>
    <recommendedName>
        <fullName evidence="1">CinA-like protein</fullName>
    </recommendedName>
</protein>
<accession>A0A235BSS0</accession>
<dbReference type="SUPFAM" id="SSF142433">
    <property type="entry name" value="CinA-like"/>
    <property type="match status" value="1"/>
</dbReference>
<dbReference type="InterPro" id="IPR036425">
    <property type="entry name" value="MoaB/Mog-like_dom_sf"/>
</dbReference>
<dbReference type="InterPro" id="IPR008136">
    <property type="entry name" value="CinA_C"/>
</dbReference>
<reference evidence="3 4" key="1">
    <citation type="submission" date="2017-07" db="EMBL/GenBank/DDBJ databases">
        <title>Recovery of genomes from metagenomes via a dereplication, aggregation, and scoring strategy.</title>
        <authorList>
            <person name="Sieber C.M."/>
            <person name="Probst A.J."/>
            <person name="Sharrar A."/>
            <person name="Thomas B.C."/>
            <person name="Hess M."/>
            <person name="Tringe S.G."/>
            <person name="Banfield J.F."/>
        </authorList>
    </citation>
    <scope>NUCLEOTIDE SEQUENCE [LARGE SCALE GENOMIC DNA]</scope>
    <source>
        <strain evidence="3">JGI_Cruoil_03_44_89</strain>
    </source>
</reference>
<dbReference type="Gene3D" id="3.30.70.2860">
    <property type="match status" value="1"/>
</dbReference>
<dbReference type="InterPro" id="IPR050101">
    <property type="entry name" value="CinA"/>
</dbReference>
<evidence type="ECO:0000259" key="2">
    <source>
        <dbReference type="SMART" id="SM00852"/>
    </source>
</evidence>
<proteinExistence type="inferred from homology"/>
<dbReference type="CDD" id="cd00885">
    <property type="entry name" value="cinA"/>
    <property type="match status" value="1"/>
</dbReference>
<evidence type="ECO:0000313" key="3">
    <source>
        <dbReference type="EMBL" id="OYD15550.1"/>
    </source>
</evidence>
<dbReference type="InterPro" id="IPR036653">
    <property type="entry name" value="CinA-like_C"/>
</dbReference>
<evidence type="ECO:0000313" key="4">
    <source>
        <dbReference type="Proteomes" id="UP000215215"/>
    </source>
</evidence>
<dbReference type="SMART" id="SM00852">
    <property type="entry name" value="MoCF_biosynth"/>
    <property type="match status" value="1"/>
</dbReference>
<dbReference type="AlphaFoldDB" id="A0A235BSS0"/>
<gene>
    <name evidence="3" type="ORF">CH333_05450</name>
</gene>
<dbReference type="EMBL" id="NOZQ01000111">
    <property type="protein sequence ID" value="OYD15550.1"/>
    <property type="molecule type" value="Genomic_DNA"/>
</dbReference>
<dbReference type="Pfam" id="PF02464">
    <property type="entry name" value="CinA"/>
    <property type="match status" value="1"/>
</dbReference>
<dbReference type="SUPFAM" id="SSF53218">
    <property type="entry name" value="Molybdenum cofactor biosynthesis proteins"/>
    <property type="match status" value="1"/>
</dbReference>
<name>A0A235BSS0_UNCW3</name>